<dbReference type="PRINTS" id="PR01438">
    <property type="entry name" value="UNVRSLSTRESS"/>
</dbReference>
<evidence type="ECO:0000313" key="12">
    <source>
        <dbReference type="EMBL" id="UZF14718.1"/>
    </source>
</evidence>
<dbReference type="InterPro" id="IPR006016">
    <property type="entry name" value="UspA"/>
</dbReference>
<dbReference type="PATRIC" id="fig|305.107.peg.35"/>
<dbReference type="EMBL" id="LN899826">
    <property type="protein sequence ID" value="CUV42796.1"/>
    <property type="molecule type" value="Genomic_DNA"/>
</dbReference>
<evidence type="ECO:0000313" key="4">
    <source>
        <dbReference type="EMBL" id="CUV18449.1"/>
    </source>
</evidence>
<dbReference type="Pfam" id="PF00582">
    <property type="entry name" value="Usp"/>
    <property type="match status" value="1"/>
</dbReference>
<dbReference type="EMBL" id="LN899823">
    <property type="protein sequence ID" value="CUV25260.1"/>
    <property type="molecule type" value="Genomic_DNA"/>
</dbReference>
<dbReference type="EMBL" id="LN899822">
    <property type="protein sequence ID" value="CUV61594.1"/>
    <property type="molecule type" value="Genomic_DNA"/>
</dbReference>
<dbReference type="EMBL" id="LN899825">
    <property type="protein sequence ID" value="CUV34782.1"/>
    <property type="molecule type" value="Genomic_DNA"/>
</dbReference>
<dbReference type="EMBL" id="LN899820">
    <property type="protein sequence ID" value="CUV53158.1"/>
    <property type="molecule type" value="Genomic_DNA"/>
</dbReference>
<dbReference type="Gene3D" id="3.40.50.620">
    <property type="entry name" value="HUPs"/>
    <property type="match status" value="1"/>
</dbReference>
<accession>A0A0S4VK62</accession>
<dbReference type="EMBL" id="CP085043">
    <property type="protein sequence ID" value="UZF14718.1"/>
    <property type="molecule type" value="Genomic_DNA"/>
</dbReference>
<dbReference type="InterPro" id="IPR014729">
    <property type="entry name" value="Rossmann-like_a/b/a_fold"/>
</dbReference>
<dbReference type="PANTHER" id="PTHR46268:SF15">
    <property type="entry name" value="UNIVERSAL STRESS PROTEIN HP_0031"/>
    <property type="match status" value="1"/>
</dbReference>
<dbReference type="CDD" id="cd00293">
    <property type="entry name" value="USP-like"/>
    <property type="match status" value="1"/>
</dbReference>
<evidence type="ECO:0000313" key="5">
    <source>
        <dbReference type="EMBL" id="CUV25260.1"/>
    </source>
</evidence>
<evidence type="ECO:0000313" key="6">
    <source>
        <dbReference type="EMBL" id="CUV28088.1"/>
    </source>
</evidence>
<proteinExistence type="inferred from homology"/>
<evidence type="ECO:0000313" key="8">
    <source>
        <dbReference type="EMBL" id="CUV42796.1"/>
    </source>
</evidence>
<dbReference type="EMBL" id="LN899824">
    <property type="protein sequence ID" value="CUV28088.1"/>
    <property type="molecule type" value="Genomic_DNA"/>
</dbReference>
<reference evidence="7" key="1">
    <citation type="submission" date="2015-10" db="EMBL/GenBank/DDBJ databases">
        <authorList>
            <person name="Gilbert D.G."/>
        </authorList>
    </citation>
    <scope>NUCLEOTIDE SEQUENCE</scope>
    <source>
        <strain evidence="7">Phyl III-seqv23</strain>
    </source>
</reference>
<dbReference type="EMBL" id="CP025741">
    <property type="protein sequence ID" value="AYA47894.1"/>
    <property type="molecule type" value="Genomic_DNA"/>
</dbReference>
<dbReference type="InterPro" id="IPR006015">
    <property type="entry name" value="Universal_stress_UspA"/>
</dbReference>
<dbReference type="EMBL" id="LN899821">
    <property type="protein sequence ID" value="CUV18449.1"/>
    <property type="molecule type" value="Genomic_DNA"/>
</dbReference>
<dbReference type="SUPFAM" id="SSF52402">
    <property type="entry name" value="Adenine nucleotide alpha hydrolases-like"/>
    <property type="match status" value="1"/>
</dbReference>
<evidence type="ECO:0000313" key="3">
    <source>
        <dbReference type="EMBL" id="AYA47894.1"/>
    </source>
</evidence>
<evidence type="ECO:0000259" key="2">
    <source>
        <dbReference type="Pfam" id="PF00582"/>
    </source>
</evidence>
<reference evidence="3" key="2">
    <citation type="submission" date="2018-01" db="EMBL/GenBank/DDBJ databases">
        <title>Ralstonia pseudosolanacearum P824 infects blueberry.</title>
        <authorList>
            <person name="Bocsanczy A.M."/>
            <person name="Norman D.J."/>
        </authorList>
    </citation>
    <scope>NUCLEOTIDE SEQUENCE</scope>
    <source>
        <strain evidence="3">P824</strain>
    </source>
</reference>
<evidence type="ECO:0000313" key="9">
    <source>
        <dbReference type="EMBL" id="CUV44779.1"/>
    </source>
</evidence>
<feature type="domain" description="UspA" evidence="2">
    <location>
        <begin position="1"/>
        <end position="146"/>
    </location>
</feature>
<gene>
    <name evidence="12" type="ORF">LH706_17240</name>
    <name evidence="4" type="ORF">PSS4_v1_650009</name>
    <name evidence="11" type="ORF">RD1301_v1_1600021</name>
    <name evidence="3" type="ORF">RSP824_16295</name>
    <name evidence="5" type="ORF">RUN1744_v1_850022</name>
    <name evidence="6" type="ORF">RUN1985_v1_170008</name>
    <name evidence="10" type="ORF">RUN215_v1_90051</name>
    <name evidence="7" type="ORF">TD1301_v1_1060006</name>
    <name evidence="8" type="ORF">TF3108_v1_1570006</name>
    <name evidence="9" type="ORF">TO10_v1_180012</name>
</gene>
<comment type="similarity">
    <text evidence="1">Belongs to the universal stress protein A family.</text>
</comment>
<reference evidence="13" key="3">
    <citation type="submission" date="2018-01" db="EMBL/GenBank/DDBJ databases">
        <title>Raltonia solanacearum P824 infects blueberry.</title>
        <authorList>
            <person name="Bocsanczy A.M."/>
            <person name="Norman D.J."/>
        </authorList>
    </citation>
    <scope>NUCLEOTIDE SEQUENCE [LARGE SCALE GENOMIC DNA]</scope>
    <source>
        <strain evidence="13">P824</strain>
    </source>
</reference>
<dbReference type="Proteomes" id="UP000262427">
    <property type="component" value="Chromosome CM"/>
</dbReference>
<evidence type="ECO:0000313" key="10">
    <source>
        <dbReference type="EMBL" id="CUV53158.1"/>
    </source>
</evidence>
<sequence>MYDRILVAVDGSPTADRAMSEAIQLASKLGAELVIAHVIDNAYLKYDVGYIDIRGLTETLIEQGKRIVTDARAKAEKAGVRVRSVVVDDPIGSFDIGFAIEQTARDVGAQVIVLGTHGRRGFRRLFLGSVAESVARQSTLPVLLVRAVPPEAEHTLTEPLTNLAIA</sequence>
<evidence type="ECO:0000313" key="7">
    <source>
        <dbReference type="EMBL" id="CUV34782.1"/>
    </source>
</evidence>
<protein>
    <submittedName>
        <fullName evidence="3 7">Universal stress protein</fullName>
    </submittedName>
</protein>
<name>A0A0S4VK62_RALSL</name>
<reference evidence="12" key="4">
    <citation type="submission" date="2021-10" db="EMBL/GenBank/DDBJ databases">
        <title>Complete genome sequences of five Ralstonia solancearum strains isolated from sunflower.</title>
        <authorList>
            <person name="She X."/>
            <person name="He Z."/>
        </authorList>
    </citation>
    <scope>NUCLEOTIDE SEQUENCE</scope>
    <source>
        <strain evidence="12">RS638</strain>
    </source>
</reference>
<dbReference type="AlphaFoldDB" id="A0A0S4VK62"/>
<organism evidence="7">
    <name type="scientific">Ralstonia solanacearum</name>
    <name type="common">Pseudomonas solanacearum</name>
    <dbReference type="NCBI Taxonomy" id="305"/>
    <lineage>
        <taxon>Bacteria</taxon>
        <taxon>Pseudomonadati</taxon>
        <taxon>Pseudomonadota</taxon>
        <taxon>Betaproteobacteria</taxon>
        <taxon>Burkholderiales</taxon>
        <taxon>Burkholderiaceae</taxon>
        <taxon>Ralstonia</taxon>
        <taxon>Ralstonia solanacearum species complex</taxon>
    </lineage>
</organism>
<dbReference type="PANTHER" id="PTHR46268">
    <property type="entry name" value="STRESS RESPONSE PROTEIN NHAX"/>
    <property type="match status" value="1"/>
</dbReference>
<dbReference type="EMBL" id="LN899827">
    <property type="protein sequence ID" value="CUV44779.1"/>
    <property type="molecule type" value="Genomic_DNA"/>
</dbReference>
<evidence type="ECO:0000256" key="1">
    <source>
        <dbReference type="ARBA" id="ARBA00008791"/>
    </source>
</evidence>
<evidence type="ECO:0000313" key="11">
    <source>
        <dbReference type="EMBL" id="CUV61594.1"/>
    </source>
</evidence>
<evidence type="ECO:0000313" key="13">
    <source>
        <dbReference type="Proteomes" id="UP000262427"/>
    </source>
</evidence>